<sequence length="81" mass="9554">MKPQHNLEQLTLYLTQTLSEYEVIPANWGWHIHKGNKYCGHLEYQRTKGWQGRAFHCLPNKLKEQLKNFAHSSYAIRSATI</sequence>
<keyword evidence="2" id="KW-1185">Reference proteome</keyword>
<evidence type="ECO:0000313" key="1">
    <source>
        <dbReference type="EMBL" id="RUR73475.1"/>
    </source>
</evidence>
<dbReference type="EMBL" id="RSCJ01000035">
    <property type="protein sequence ID" value="RUR73475.1"/>
    <property type="molecule type" value="Genomic_DNA"/>
</dbReference>
<dbReference type="OrthoDB" id="515979at2"/>
<dbReference type="STRING" id="211165.GCA_000317285_01160"/>
<accession>A0A3S1A9X9</accession>
<dbReference type="RefSeq" id="WP_016873719.1">
    <property type="nucleotide sequence ID" value="NZ_AJLN01000047.1"/>
</dbReference>
<dbReference type="Proteomes" id="UP000268857">
    <property type="component" value="Unassembled WGS sequence"/>
</dbReference>
<gene>
    <name evidence="1" type="ORF">PCC6912_56460</name>
</gene>
<evidence type="ECO:0000313" key="2">
    <source>
        <dbReference type="Proteomes" id="UP000268857"/>
    </source>
</evidence>
<dbReference type="AlphaFoldDB" id="A0A3S1A9X9"/>
<name>A0A3S1A9X9_CHLFR</name>
<reference evidence="1 2" key="1">
    <citation type="journal article" date="2019" name="Genome Biol. Evol.">
        <title>Day and night: Metabolic profiles and evolutionary relationships of six axenic non-marine cyanobacteria.</title>
        <authorList>
            <person name="Will S.E."/>
            <person name="Henke P."/>
            <person name="Boedeker C."/>
            <person name="Huang S."/>
            <person name="Brinkmann H."/>
            <person name="Rohde M."/>
            <person name="Jarek M."/>
            <person name="Friedl T."/>
            <person name="Seufert S."/>
            <person name="Schumacher M."/>
            <person name="Overmann J."/>
            <person name="Neumann-Schaal M."/>
            <person name="Petersen J."/>
        </authorList>
    </citation>
    <scope>NUCLEOTIDE SEQUENCE [LARGE SCALE GENOMIC DNA]</scope>
    <source>
        <strain evidence="1 2">PCC 6912</strain>
    </source>
</reference>
<organism evidence="1 2">
    <name type="scientific">Chlorogloeopsis fritschii PCC 6912</name>
    <dbReference type="NCBI Taxonomy" id="211165"/>
    <lineage>
        <taxon>Bacteria</taxon>
        <taxon>Bacillati</taxon>
        <taxon>Cyanobacteriota</taxon>
        <taxon>Cyanophyceae</taxon>
        <taxon>Nostocales</taxon>
        <taxon>Chlorogloeopsidaceae</taxon>
        <taxon>Chlorogloeopsis</taxon>
    </lineage>
</organism>
<protein>
    <submittedName>
        <fullName evidence="1">Uncharacterized protein</fullName>
    </submittedName>
</protein>
<proteinExistence type="predicted"/>
<comment type="caution">
    <text evidence="1">The sequence shown here is derived from an EMBL/GenBank/DDBJ whole genome shotgun (WGS) entry which is preliminary data.</text>
</comment>